<reference evidence="1 2" key="1">
    <citation type="submission" date="2021-06" db="EMBL/GenBank/DDBJ databases">
        <title>Caerostris extrusa draft genome.</title>
        <authorList>
            <person name="Kono N."/>
            <person name="Arakawa K."/>
        </authorList>
    </citation>
    <scope>NUCLEOTIDE SEQUENCE [LARGE SCALE GENOMIC DNA]</scope>
</reference>
<protein>
    <submittedName>
        <fullName evidence="1">Uncharacterized protein</fullName>
    </submittedName>
</protein>
<proteinExistence type="predicted"/>
<evidence type="ECO:0000313" key="2">
    <source>
        <dbReference type="Proteomes" id="UP001054945"/>
    </source>
</evidence>
<evidence type="ECO:0000313" key="1">
    <source>
        <dbReference type="EMBL" id="GIY19942.1"/>
    </source>
</evidence>
<accession>A0AAV4RF16</accession>
<comment type="caution">
    <text evidence="1">The sequence shown here is derived from an EMBL/GenBank/DDBJ whole genome shotgun (WGS) entry which is preliminary data.</text>
</comment>
<gene>
    <name evidence="1" type="ORF">CEXT_685211</name>
</gene>
<dbReference type="AlphaFoldDB" id="A0AAV4RF16"/>
<name>A0AAV4RF16_CAEEX</name>
<keyword evidence="2" id="KW-1185">Reference proteome</keyword>
<dbReference type="EMBL" id="BPLR01007813">
    <property type="protein sequence ID" value="GIY19942.1"/>
    <property type="molecule type" value="Genomic_DNA"/>
</dbReference>
<organism evidence="1 2">
    <name type="scientific">Caerostris extrusa</name>
    <name type="common">Bark spider</name>
    <name type="synonym">Caerostris bankana</name>
    <dbReference type="NCBI Taxonomy" id="172846"/>
    <lineage>
        <taxon>Eukaryota</taxon>
        <taxon>Metazoa</taxon>
        <taxon>Ecdysozoa</taxon>
        <taxon>Arthropoda</taxon>
        <taxon>Chelicerata</taxon>
        <taxon>Arachnida</taxon>
        <taxon>Araneae</taxon>
        <taxon>Araneomorphae</taxon>
        <taxon>Entelegynae</taxon>
        <taxon>Araneoidea</taxon>
        <taxon>Araneidae</taxon>
        <taxon>Caerostris</taxon>
    </lineage>
</organism>
<sequence>MRRFSFLTLSIYSHLDGNQEVSNRDCILLKQKANRRIHQPIAYRSAVLKAPKQHEKKKSLVQFPPLFQVAEEEKKNSFKTTLHFKSPRWLQPPLCITTRQKHTPLEFYPAQSALEDLEDDSFTKLLSLQAHHSF</sequence>
<dbReference type="Proteomes" id="UP001054945">
    <property type="component" value="Unassembled WGS sequence"/>
</dbReference>